<keyword evidence="1" id="KW-1133">Transmembrane helix</keyword>
<dbReference type="AlphaFoldDB" id="A0A816UL70"/>
<comment type="caution">
    <text evidence="2">The sequence shown here is derived from an EMBL/GenBank/DDBJ whole genome shotgun (WGS) entry which is preliminary data.</text>
</comment>
<protein>
    <recommendedName>
        <fullName evidence="5">SH3 domain-containing protein</fullName>
    </recommendedName>
</protein>
<dbReference type="SUPFAM" id="SSF50044">
    <property type="entry name" value="SH3-domain"/>
    <property type="match status" value="1"/>
</dbReference>
<dbReference type="Proteomes" id="UP000663887">
    <property type="component" value="Unassembled WGS sequence"/>
</dbReference>
<evidence type="ECO:0000256" key="1">
    <source>
        <dbReference type="SAM" id="Phobius"/>
    </source>
</evidence>
<evidence type="ECO:0008006" key="5">
    <source>
        <dbReference type="Google" id="ProtNLM"/>
    </source>
</evidence>
<dbReference type="InterPro" id="IPR036028">
    <property type="entry name" value="SH3-like_dom_sf"/>
</dbReference>
<gene>
    <name evidence="3" type="ORF">UXM345_LOCUS37595</name>
    <name evidence="2" type="ORF">XDN619_LOCUS21530</name>
</gene>
<evidence type="ECO:0000313" key="4">
    <source>
        <dbReference type="Proteomes" id="UP000663887"/>
    </source>
</evidence>
<organism evidence="2 4">
    <name type="scientific">Rotaria magnacalcarata</name>
    <dbReference type="NCBI Taxonomy" id="392030"/>
    <lineage>
        <taxon>Eukaryota</taxon>
        <taxon>Metazoa</taxon>
        <taxon>Spiralia</taxon>
        <taxon>Gnathifera</taxon>
        <taxon>Rotifera</taxon>
        <taxon>Eurotatoria</taxon>
        <taxon>Bdelloidea</taxon>
        <taxon>Philodinida</taxon>
        <taxon>Philodinidae</taxon>
        <taxon>Rotaria</taxon>
    </lineage>
</organism>
<keyword evidence="1" id="KW-0812">Transmembrane</keyword>
<reference evidence="2" key="1">
    <citation type="submission" date="2021-02" db="EMBL/GenBank/DDBJ databases">
        <authorList>
            <person name="Nowell W R."/>
        </authorList>
    </citation>
    <scope>NUCLEOTIDE SEQUENCE</scope>
</reference>
<dbReference type="Gene3D" id="2.30.30.40">
    <property type="entry name" value="SH3 Domains"/>
    <property type="match status" value="1"/>
</dbReference>
<dbReference type="Proteomes" id="UP000663842">
    <property type="component" value="Unassembled WGS sequence"/>
</dbReference>
<dbReference type="EMBL" id="CAJNRG010009575">
    <property type="protein sequence ID" value="CAF2115167.1"/>
    <property type="molecule type" value="Genomic_DNA"/>
</dbReference>
<evidence type="ECO:0000313" key="3">
    <source>
        <dbReference type="EMBL" id="CAF4384901.1"/>
    </source>
</evidence>
<accession>A0A816UL70</accession>
<feature type="transmembrane region" description="Helical" evidence="1">
    <location>
        <begin position="6"/>
        <end position="23"/>
    </location>
</feature>
<evidence type="ECO:0000313" key="2">
    <source>
        <dbReference type="EMBL" id="CAF2115167.1"/>
    </source>
</evidence>
<dbReference type="EMBL" id="CAJOBF010020969">
    <property type="protein sequence ID" value="CAF4384901.1"/>
    <property type="molecule type" value="Genomic_DNA"/>
</dbReference>
<keyword evidence="1" id="KW-0472">Membrane</keyword>
<name>A0A816UL70_9BILA</name>
<proteinExistence type="predicted"/>
<sequence length="117" mass="12961">MKLIAVLVLIALVLITVIIIVLIKKKHEEKNAKRPDIVQQSISLPIPDTIPLSIYEGQKVISLANFVPDLPDELEVNEGDELTVVRVFADNWAAVDLTRDGKTYSGRVPVHVWTGVP</sequence>